<evidence type="ECO:0000259" key="1">
    <source>
        <dbReference type="Pfam" id="PF10551"/>
    </source>
</evidence>
<dbReference type="STRING" id="1348612.A0A397J7Z8"/>
<name>A0A397J7Z8_9GLOM</name>
<dbReference type="AlphaFoldDB" id="A0A397J7Z8"/>
<evidence type="ECO:0000313" key="3">
    <source>
        <dbReference type="Proteomes" id="UP000266861"/>
    </source>
</evidence>
<dbReference type="EMBL" id="PQFF01000086">
    <property type="protein sequence ID" value="RHZ83597.1"/>
    <property type="molecule type" value="Genomic_DNA"/>
</dbReference>
<proteinExistence type="predicted"/>
<dbReference type="PANTHER" id="PTHR47718">
    <property type="entry name" value="OS01G0519700 PROTEIN"/>
    <property type="match status" value="1"/>
</dbReference>
<protein>
    <recommendedName>
        <fullName evidence="1">MULE transposase domain-containing protein</fullName>
    </recommendedName>
</protein>
<organism evidence="2 3">
    <name type="scientific">Diversispora epigaea</name>
    <dbReference type="NCBI Taxonomy" id="1348612"/>
    <lineage>
        <taxon>Eukaryota</taxon>
        <taxon>Fungi</taxon>
        <taxon>Fungi incertae sedis</taxon>
        <taxon>Mucoromycota</taxon>
        <taxon>Glomeromycotina</taxon>
        <taxon>Glomeromycetes</taxon>
        <taxon>Diversisporales</taxon>
        <taxon>Diversisporaceae</taxon>
        <taxon>Diversispora</taxon>
    </lineage>
</organism>
<dbReference type="InterPro" id="IPR018289">
    <property type="entry name" value="MULE_transposase_dom"/>
</dbReference>
<accession>A0A397J7Z8</accession>
<keyword evidence="3" id="KW-1185">Reference proteome</keyword>
<comment type="caution">
    <text evidence="2">The sequence shown here is derived from an EMBL/GenBank/DDBJ whole genome shotgun (WGS) entry which is preliminary data.</text>
</comment>
<dbReference type="OrthoDB" id="2440185at2759"/>
<dbReference type="Pfam" id="PF10551">
    <property type="entry name" value="MULE"/>
    <property type="match status" value="1"/>
</dbReference>
<gene>
    <name evidence="2" type="ORF">Glove_90g2</name>
</gene>
<evidence type="ECO:0000313" key="2">
    <source>
        <dbReference type="EMBL" id="RHZ83597.1"/>
    </source>
</evidence>
<reference evidence="2 3" key="1">
    <citation type="submission" date="2018-08" db="EMBL/GenBank/DDBJ databases">
        <title>Genome and evolution of the arbuscular mycorrhizal fungus Diversispora epigaea (formerly Glomus versiforme) and its bacterial endosymbionts.</title>
        <authorList>
            <person name="Sun X."/>
            <person name="Fei Z."/>
            <person name="Harrison M."/>
        </authorList>
    </citation>
    <scope>NUCLEOTIDE SEQUENCE [LARGE SCALE GENOMIC DNA]</scope>
    <source>
        <strain evidence="2 3">IT104</strain>
    </source>
</reference>
<sequence>MYNVHNYPLCPDAQHYASIYRNISKDVLNEIQFFTEHGNLTIGTQRKLLKAKFPTEFILDRDLSNVIQKFKIHSDKNLDATPVEFELDDENRLVRLFWMSPAQIVFWLEYHDVILNDNTAKTNRYQIPLSLFLTVDNNTRLRLVAQALVSDETTESYNWILGCTKKATMTEPLVFVTDADPAVDVAIKQTYETTYQRKLTKKPQI</sequence>
<feature type="domain" description="MULE transposase" evidence="1">
    <location>
        <begin position="113"/>
        <end position="196"/>
    </location>
</feature>
<dbReference type="Proteomes" id="UP000266861">
    <property type="component" value="Unassembled WGS sequence"/>
</dbReference>